<evidence type="ECO:0000256" key="1">
    <source>
        <dbReference type="ARBA" id="ARBA00004123"/>
    </source>
</evidence>
<dbReference type="GeneID" id="28837790"/>
<keyword evidence="2" id="KW-0479">Metal-binding</keyword>
<dbReference type="EMBL" id="KV460222">
    <property type="protein sequence ID" value="OBT97460.2"/>
    <property type="molecule type" value="Genomic_DNA"/>
</dbReference>
<dbReference type="InterPro" id="IPR007219">
    <property type="entry name" value="XnlR_reg_dom"/>
</dbReference>
<evidence type="ECO:0000313" key="11">
    <source>
        <dbReference type="Proteomes" id="UP000091956"/>
    </source>
</evidence>
<feature type="compositionally biased region" description="Polar residues" evidence="8">
    <location>
        <begin position="476"/>
        <end position="495"/>
    </location>
</feature>
<gene>
    <name evidence="10" type="ORF">VE01_04404</name>
</gene>
<dbReference type="AlphaFoldDB" id="A0A1B8GNT8"/>
<dbReference type="GO" id="GO:0000978">
    <property type="term" value="F:RNA polymerase II cis-regulatory region sequence-specific DNA binding"/>
    <property type="evidence" value="ECO:0007669"/>
    <property type="project" value="InterPro"/>
</dbReference>
<evidence type="ECO:0000256" key="5">
    <source>
        <dbReference type="ARBA" id="ARBA00022833"/>
    </source>
</evidence>
<feature type="compositionally biased region" description="Polar residues" evidence="8">
    <location>
        <begin position="95"/>
        <end position="115"/>
    </location>
</feature>
<feature type="domain" description="C2H2-type" evidence="9">
    <location>
        <begin position="66"/>
        <end position="95"/>
    </location>
</feature>
<accession>A0A1B8GNT8</accession>
<keyword evidence="4 7" id="KW-0863">Zinc-finger</keyword>
<dbReference type="InterPro" id="IPR036236">
    <property type="entry name" value="Znf_C2H2_sf"/>
</dbReference>
<name>A0A1B8GNT8_9PEZI</name>
<keyword evidence="5" id="KW-0862">Zinc</keyword>
<keyword evidence="11" id="KW-1185">Reference proteome</keyword>
<dbReference type="GO" id="GO:0000785">
    <property type="term" value="C:chromatin"/>
    <property type="evidence" value="ECO:0007669"/>
    <property type="project" value="TreeGrafter"/>
</dbReference>
<evidence type="ECO:0000256" key="2">
    <source>
        <dbReference type="ARBA" id="ARBA00022723"/>
    </source>
</evidence>
<proteinExistence type="predicted"/>
<evidence type="ECO:0000256" key="4">
    <source>
        <dbReference type="ARBA" id="ARBA00022771"/>
    </source>
</evidence>
<dbReference type="Proteomes" id="UP000091956">
    <property type="component" value="Unassembled WGS sequence"/>
</dbReference>
<evidence type="ECO:0000256" key="3">
    <source>
        <dbReference type="ARBA" id="ARBA00022737"/>
    </source>
</evidence>
<feature type="region of interest" description="Disordered" evidence="8">
    <location>
        <begin position="95"/>
        <end position="116"/>
    </location>
</feature>
<keyword evidence="6" id="KW-0539">Nucleus</keyword>
<feature type="compositionally biased region" description="Basic residues" evidence="8">
    <location>
        <begin position="21"/>
        <end position="31"/>
    </location>
</feature>
<dbReference type="RefSeq" id="XP_018131193.2">
    <property type="nucleotide sequence ID" value="XM_018273878.2"/>
</dbReference>
<evidence type="ECO:0000256" key="6">
    <source>
        <dbReference type="ARBA" id="ARBA00023242"/>
    </source>
</evidence>
<dbReference type="GO" id="GO:0000981">
    <property type="term" value="F:DNA-binding transcription factor activity, RNA polymerase II-specific"/>
    <property type="evidence" value="ECO:0007669"/>
    <property type="project" value="InterPro"/>
</dbReference>
<dbReference type="STRING" id="342668.A0A1B8GNT8"/>
<evidence type="ECO:0000313" key="10">
    <source>
        <dbReference type="EMBL" id="OBT97460.2"/>
    </source>
</evidence>
<reference evidence="11" key="2">
    <citation type="journal article" date="2018" name="Nat. Commun.">
        <title>Extreme sensitivity to ultraviolet light in the fungal pathogen causing white-nose syndrome of bats.</title>
        <authorList>
            <person name="Palmer J.M."/>
            <person name="Drees K.P."/>
            <person name="Foster J.T."/>
            <person name="Lindner D.L."/>
        </authorList>
    </citation>
    <scope>NUCLEOTIDE SEQUENCE [LARGE SCALE GENOMIC DNA]</scope>
    <source>
        <strain evidence="11">UAMH 10579</strain>
    </source>
</reference>
<feature type="region of interest" description="Disordered" evidence="8">
    <location>
        <begin position="475"/>
        <end position="495"/>
    </location>
</feature>
<protein>
    <recommendedName>
        <fullName evidence="9">C2H2-type domain-containing protein</fullName>
    </recommendedName>
</protein>
<dbReference type="InterPro" id="IPR013087">
    <property type="entry name" value="Znf_C2H2_type"/>
</dbReference>
<evidence type="ECO:0000256" key="8">
    <source>
        <dbReference type="SAM" id="MobiDB-lite"/>
    </source>
</evidence>
<comment type="subcellular location">
    <subcellularLocation>
        <location evidence="1">Nucleus</location>
    </subcellularLocation>
</comment>
<dbReference type="PANTHER" id="PTHR40626">
    <property type="entry name" value="MIP31509P"/>
    <property type="match status" value="1"/>
</dbReference>
<dbReference type="GO" id="GO:0006351">
    <property type="term" value="P:DNA-templated transcription"/>
    <property type="evidence" value="ECO:0007669"/>
    <property type="project" value="InterPro"/>
</dbReference>
<dbReference type="GO" id="GO:0008270">
    <property type="term" value="F:zinc ion binding"/>
    <property type="evidence" value="ECO:0007669"/>
    <property type="project" value="UniProtKB-KW"/>
</dbReference>
<dbReference type="PROSITE" id="PS50157">
    <property type="entry name" value="ZINC_FINGER_C2H2_2"/>
    <property type="match status" value="2"/>
</dbReference>
<dbReference type="CDD" id="cd12148">
    <property type="entry name" value="fungal_TF_MHR"/>
    <property type="match status" value="1"/>
</dbReference>
<sequence>MSQSHITFDHEDSASTSSKHSSSRRQARRRRSSRVYQCLVEGCSKVYSRAEHLSRHQLNHDPKEIFRCHVPNCCRSFVREDLHSRHETRHMSEFLQQHSGSSKTPCTNHSGSTRSPELMDYTSDVTLDPDCPVQIRPQYPPNGAQTGCHYVKSTAMQQPGPQDTSAFIVHEVPNPLPINSNQLNQNITLFQQEQLPDIGIWRTGLPAPTAIPQFSGDRYSRSVFTMPDDFIQFLFDGNQPNNSRNGDNLSTGSFPSCINTQSQFSESPNPDIFSESYLPQFPLTIGTASYETNLPSAALSNEKSKEIFNLIRDRLTGNKHTPELNFQNSTLHRDPSQDLNIMSQNMMQEYINSYWMNFHSQLPILHRPTFSPDKTPNLLLVAIMIIGASCSMKSEDHALARSATEFSTILAWYLRWEVFSSMHIQTNNLWVFQTLLLLETYEKTCSSRALHERAHIHHATAITLMRRGSFLVGSSPLDTPPNQEENDPENQTSRSSSDLWWEKWIEREATRRVAFAAFMIDSTHAAMFGHSMIMVTHEMRLVLPCDDALWSATSVDEVRKVETMLRLNGVKPLPFVEGLQRTLNDQEIHTNAFGRSILLCGLLSVSWHMNQREMQISSLDVKSNGADRGTKWRRSITRAFDLWRGTYEHTTQSISNDMSKWTQDADALLGSRSALFHLAQLSVHANILECQITAGANRVLGRIMRKQEVETARRRIQNEWAPTMEARKATFYAIRFLCSVFCKSTESNQVCDHNFITNYATSNTTLPIHRWVLYYAALVVWCYSYVADGPAHVPASLGSTIDDHIQDMQHFLRSTERIKSPEDVAFHRLNGCTGMLKVLCYIFRMGTWELLHEGADLLTNCIKLINSTE</sequence>
<dbReference type="GO" id="GO:0005634">
    <property type="term" value="C:nucleus"/>
    <property type="evidence" value="ECO:0007669"/>
    <property type="project" value="UniProtKB-SubCell"/>
</dbReference>
<evidence type="ECO:0000256" key="7">
    <source>
        <dbReference type="PROSITE-ProRule" id="PRU00042"/>
    </source>
</evidence>
<organism evidence="10 11">
    <name type="scientific">Pseudogymnoascus verrucosus</name>
    <dbReference type="NCBI Taxonomy" id="342668"/>
    <lineage>
        <taxon>Eukaryota</taxon>
        <taxon>Fungi</taxon>
        <taxon>Dikarya</taxon>
        <taxon>Ascomycota</taxon>
        <taxon>Pezizomycotina</taxon>
        <taxon>Leotiomycetes</taxon>
        <taxon>Thelebolales</taxon>
        <taxon>Thelebolaceae</taxon>
        <taxon>Pseudogymnoascus</taxon>
    </lineage>
</organism>
<dbReference type="Gene3D" id="3.30.160.60">
    <property type="entry name" value="Classic Zinc Finger"/>
    <property type="match status" value="1"/>
</dbReference>
<dbReference type="PROSITE" id="PS00028">
    <property type="entry name" value="ZINC_FINGER_C2H2_1"/>
    <property type="match status" value="2"/>
</dbReference>
<dbReference type="PANTHER" id="PTHR40626:SF11">
    <property type="entry name" value="ZINC FINGER PROTEIN YPR022C"/>
    <property type="match status" value="1"/>
</dbReference>
<feature type="region of interest" description="Disordered" evidence="8">
    <location>
        <begin position="1"/>
        <end position="31"/>
    </location>
</feature>
<keyword evidence="3" id="KW-0677">Repeat</keyword>
<dbReference type="InterPro" id="IPR051059">
    <property type="entry name" value="VerF-like"/>
</dbReference>
<dbReference type="Pfam" id="PF04082">
    <property type="entry name" value="Fungal_trans"/>
    <property type="match status" value="1"/>
</dbReference>
<dbReference type="SMART" id="SM00355">
    <property type="entry name" value="ZnF_C2H2"/>
    <property type="match status" value="2"/>
</dbReference>
<feature type="domain" description="C2H2-type" evidence="9">
    <location>
        <begin position="36"/>
        <end position="65"/>
    </location>
</feature>
<dbReference type="SUPFAM" id="SSF57667">
    <property type="entry name" value="beta-beta-alpha zinc fingers"/>
    <property type="match status" value="1"/>
</dbReference>
<reference evidence="10 11" key="1">
    <citation type="submission" date="2016-03" db="EMBL/GenBank/DDBJ databases">
        <title>Comparative genomics of Pseudogymnoascus destructans, the fungus causing white-nose syndrome of bats.</title>
        <authorList>
            <person name="Palmer J.M."/>
            <person name="Drees K.P."/>
            <person name="Foster J.T."/>
            <person name="Lindner D.L."/>
        </authorList>
    </citation>
    <scope>NUCLEOTIDE SEQUENCE [LARGE SCALE GENOMIC DNA]</scope>
    <source>
        <strain evidence="10 11">UAMH 10579</strain>
    </source>
</reference>
<evidence type="ECO:0000259" key="9">
    <source>
        <dbReference type="PROSITE" id="PS50157"/>
    </source>
</evidence>